<dbReference type="PROSITE" id="PS51257">
    <property type="entry name" value="PROKAR_LIPOPROTEIN"/>
    <property type="match status" value="1"/>
</dbReference>
<name>A0ABZ3F4L1_9HELI</name>
<evidence type="ECO:0000313" key="3">
    <source>
        <dbReference type="Proteomes" id="UP001434737"/>
    </source>
</evidence>
<dbReference type="RefSeq" id="WP_300451609.1">
    <property type="nucleotide sequence ID" value="NZ_CP145316.1"/>
</dbReference>
<evidence type="ECO:0000259" key="1">
    <source>
        <dbReference type="Pfam" id="PF11738"/>
    </source>
</evidence>
<reference evidence="2 3" key="1">
    <citation type="submission" date="2024-02" db="EMBL/GenBank/DDBJ databases">
        <title>Genome and pathogenicity analysis of Helicobacter mastomyrinus isolated from mice.</title>
        <authorList>
            <person name="Zhu L."/>
        </authorList>
    </citation>
    <scope>NUCLEOTIDE SEQUENCE [LARGE SCALE GENOMIC DNA]</scope>
    <source>
        <strain evidence="2 3">Hm-17</strain>
    </source>
</reference>
<dbReference type="EMBL" id="CP145316">
    <property type="protein sequence ID" value="XAM18083.1"/>
    <property type="molecule type" value="Genomic_DNA"/>
</dbReference>
<sequence>MRYMVIFVMLCVGVWFVGCGDSHKEAEFEHLNPQELTQILHFGENEKRTFVMKGTFDKKPIKAYLTLAYPPIALYHKDTLNALDMQARITFVDDAYHYAVYKIENLAFHIDHNVLSVKGKWSDKEKTPSDKGLDKFEGENEHSVFILTQDMDMPLNQADVINASFEAQNKQEKKYYKYIERPIIKCNNTMSVASCEKINTALNDNKDTKALGEALQAEVVKDYDENMQWDTDSIQQQSVYFVDKHIIMLRNDTYRYEGGAHGSKSMNMQAFSVQSGESLPQDIKSLFRAESLVQVRTKIIEHLVKEYGKDMFFNLDEVEIPEVFFMNERGIVFVWQEYDITPYAAGIITLGISYKELKDYANMQSPYGYLFQ</sequence>
<dbReference type="Proteomes" id="UP001434737">
    <property type="component" value="Chromosome"/>
</dbReference>
<gene>
    <name evidence="2" type="ORF">V3I05_10435</name>
</gene>
<protein>
    <submittedName>
        <fullName evidence="2">RsiV family protein</fullName>
    </submittedName>
</protein>
<dbReference type="Gene3D" id="3.30.565.40">
    <property type="entry name" value="Fervidobacterium nodosum Rt17-B1 like"/>
    <property type="match status" value="1"/>
</dbReference>
<organism evidence="2 3">
    <name type="scientific">Helicobacter mastomyrinus</name>
    <dbReference type="NCBI Taxonomy" id="287948"/>
    <lineage>
        <taxon>Bacteria</taxon>
        <taxon>Pseudomonadati</taxon>
        <taxon>Campylobacterota</taxon>
        <taxon>Epsilonproteobacteria</taxon>
        <taxon>Campylobacterales</taxon>
        <taxon>Helicobacteraceae</taxon>
        <taxon>Helicobacter</taxon>
    </lineage>
</organism>
<feature type="domain" description="DUF3298" evidence="1">
    <location>
        <begin position="301"/>
        <end position="355"/>
    </location>
</feature>
<dbReference type="InterPro" id="IPR037126">
    <property type="entry name" value="PdaC/RsiV-like_sf"/>
</dbReference>
<dbReference type="Pfam" id="PF11738">
    <property type="entry name" value="DUF3298"/>
    <property type="match status" value="1"/>
</dbReference>
<proteinExistence type="predicted"/>
<dbReference type="Gene3D" id="3.90.640.20">
    <property type="entry name" value="Heat-shock cognate protein, ATPase"/>
    <property type="match status" value="1"/>
</dbReference>
<keyword evidence="3" id="KW-1185">Reference proteome</keyword>
<evidence type="ECO:0000313" key="2">
    <source>
        <dbReference type="EMBL" id="XAM18083.1"/>
    </source>
</evidence>
<accession>A0ABZ3F4L1</accession>
<dbReference type="InterPro" id="IPR021729">
    <property type="entry name" value="DUF3298"/>
</dbReference>